<accession>A0A1M5P4N3</accession>
<keyword evidence="2" id="KW-1185">Reference proteome</keyword>
<dbReference type="InterPro" id="IPR029044">
    <property type="entry name" value="Nucleotide-diphossugar_trans"/>
</dbReference>
<reference evidence="1 2" key="1">
    <citation type="submission" date="2016-11" db="EMBL/GenBank/DDBJ databases">
        <authorList>
            <person name="Jaros S."/>
            <person name="Januszkiewicz K."/>
            <person name="Wedrychowicz H."/>
        </authorList>
    </citation>
    <scope>NUCLEOTIDE SEQUENCE [LARGE SCALE GENOMIC DNA]</scope>
    <source>
        <strain evidence="1 2">CGMCC 1.7049</strain>
    </source>
</reference>
<dbReference type="Gene3D" id="3.90.550.10">
    <property type="entry name" value="Spore Coat Polysaccharide Biosynthesis Protein SpsA, Chain A"/>
    <property type="match status" value="1"/>
</dbReference>
<dbReference type="SUPFAM" id="SSF53448">
    <property type="entry name" value="Nucleotide-diphospho-sugar transferases"/>
    <property type="match status" value="1"/>
</dbReference>
<dbReference type="OrthoDB" id="583646at2"/>
<evidence type="ECO:0000313" key="1">
    <source>
        <dbReference type="EMBL" id="SHG96379.1"/>
    </source>
</evidence>
<name>A0A1M5P4N3_9GAMM</name>
<dbReference type="EMBL" id="FQWZ01000004">
    <property type="protein sequence ID" value="SHG96379.1"/>
    <property type="molecule type" value="Genomic_DNA"/>
</dbReference>
<dbReference type="STRING" id="490188.SAMN04488068_2006"/>
<gene>
    <name evidence="1" type="ORF">SAMN04488068_2006</name>
</gene>
<protein>
    <recommendedName>
        <fullName evidence="3">Glycosyl transferase family 8</fullName>
    </recommendedName>
</protein>
<dbReference type="RefSeq" id="WP_072897066.1">
    <property type="nucleotide sequence ID" value="NZ_FQWZ01000004.1"/>
</dbReference>
<organism evidence="1 2">
    <name type="scientific">Hydrocarboniphaga daqingensis</name>
    <dbReference type="NCBI Taxonomy" id="490188"/>
    <lineage>
        <taxon>Bacteria</taxon>
        <taxon>Pseudomonadati</taxon>
        <taxon>Pseudomonadota</taxon>
        <taxon>Gammaproteobacteria</taxon>
        <taxon>Nevskiales</taxon>
        <taxon>Nevskiaceae</taxon>
        <taxon>Hydrocarboniphaga</taxon>
    </lineage>
</organism>
<dbReference type="AlphaFoldDB" id="A0A1M5P4N3"/>
<evidence type="ECO:0008006" key="3">
    <source>
        <dbReference type="Google" id="ProtNLM"/>
    </source>
</evidence>
<proteinExistence type="predicted"/>
<dbReference type="Proteomes" id="UP000199758">
    <property type="component" value="Unassembled WGS sequence"/>
</dbReference>
<evidence type="ECO:0000313" key="2">
    <source>
        <dbReference type="Proteomes" id="UP000199758"/>
    </source>
</evidence>
<sequence>MNPDIVRVFVGCDPNDCDLEQMMVLEHSLKKRASLPVEIHWMRLSRDPASFWYSDPTQADRGWRTERWATPFSGFRWAVPAHCGFAGRAIYMDTDMIVLGDIADLWRTPIASPAVFAARRESGFQRFCVMLWDCAAARDVLPPLTQLRADPDAHKTVTRQFAEQPQRVQPMDPAYNNIDGDGQPIDRIRILHYSDMGTQFSHRYSLPRLAAEGRRHWFDGEVLTHPRQDLAEVFEQEYRDALASGRRLDDYRSARPYGEVLKKSERHHKGNAVTRGRTGGGKLRRWLGLGAR</sequence>